<organism evidence="2 3">
    <name type="scientific">Candidatus Lambdaproteobacteria bacterium RIFOXYD2_FULL_56_26</name>
    <dbReference type="NCBI Taxonomy" id="1817773"/>
    <lineage>
        <taxon>Bacteria</taxon>
        <taxon>Pseudomonadati</taxon>
        <taxon>Pseudomonadota</taxon>
        <taxon>Candidatus Lambdaproteobacteria</taxon>
    </lineage>
</organism>
<name>A0A1F6H2Y8_9PROT</name>
<sequence length="71" mass="7811">MFPAYRLDRQKGRGGAGNGVGTGDQIPRNRPKDFLPGLLFVAVAQLPQRPREEFQPGLLLAAVAQRLQRAK</sequence>
<evidence type="ECO:0000313" key="3">
    <source>
        <dbReference type="Proteomes" id="UP000177583"/>
    </source>
</evidence>
<comment type="caution">
    <text evidence="2">The sequence shown here is derived from an EMBL/GenBank/DDBJ whole genome shotgun (WGS) entry which is preliminary data.</text>
</comment>
<dbReference type="EMBL" id="MFNF01000001">
    <property type="protein sequence ID" value="OGH04758.1"/>
    <property type="molecule type" value="Genomic_DNA"/>
</dbReference>
<proteinExistence type="predicted"/>
<dbReference type="AlphaFoldDB" id="A0A1F6H2Y8"/>
<evidence type="ECO:0000256" key="1">
    <source>
        <dbReference type="SAM" id="MobiDB-lite"/>
    </source>
</evidence>
<feature type="region of interest" description="Disordered" evidence="1">
    <location>
        <begin position="1"/>
        <end position="30"/>
    </location>
</feature>
<feature type="compositionally biased region" description="Gly residues" evidence="1">
    <location>
        <begin position="13"/>
        <end position="22"/>
    </location>
</feature>
<evidence type="ECO:0000313" key="2">
    <source>
        <dbReference type="EMBL" id="OGH04758.1"/>
    </source>
</evidence>
<dbReference type="Proteomes" id="UP000177583">
    <property type="component" value="Unassembled WGS sequence"/>
</dbReference>
<reference evidence="2 3" key="1">
    <citation type="journal article" date="2016" name="Nat. Commun.">
        <title>Thousands of microbial genomes shed light on interconnected biogeochemical processes in an aquifer system.</title>
        <authorList>
            <person name="Anantharaman K."/>
            <person name="Brown C.T."/>
            <person name="Hug L.A."/>
            <person name="Sharon I."/>
            <person name="Castelle C.J."/>
            <person name="Probst A.J."/>
            <person name="Thomas B.C."/>
            <person name="Singh A."/>
            <person name="Wilkins M.J."/>
            <person name="Karaoz U."/>
            <person name="Brodie E.L."/>
            <person name="Williams K.H."/>
            <person name="Hubbard S.S."/>
            <person name="Banfield J.F."/>
        </authorList>
    </citation>
    <scope>NUCLEOTIDE SEQUENCE [LARGE SCALE GENOMIC DNA]</scope>
</reference>
<feature type="compositionally biased region" description="Basic and acidic residues" evidence="1">
    <location>
        <begin position="1"/>
        <end position="11"/>
    </location>
</feature>
<gene>
    <name evidence="2" type="ORF">A2557_07160</name>
</gene>
<accession>A0A1F6H2Y8</accession>
<protein>
    <submittedName>
        <fullName evidence="2">Uncharacterized protein</fullName>
    </submittedName>
</protein>